<dbReference type="Gene3D" id="3.30.1490.20">
    <property type="entry name" value="ATP-grasp fold, A domain"/>
    <property type="match status" value="1"/>
</dbReference>
<feature type="binding site" evidence="19">
    <location>
        <position position="282"/>
    </location>
    <ligand>
        <name>Mg(2+)</name>
        <dbReference type="ChEBI" id="CHEBI:18420"/>
        <label>2</label>
    </ligand>
</feature>
<dbReference type="Gene3D" id="3.30.470.20">
    <property type="entry name" value="ATP-grasp fold, B domain"/>
    <property type="match status" value="1"/>
</dbReference>
<proteinExistence type="inferred from homology"/>
<dbReference type="PIRSF" id="PIRSF039102">
    <property type="entry name" value="Ddl/VanB"/>
    <property type="match status" value="1"/>
</dbReference>
<dbReference type="GO" id="GO:0046872">
    <property type="term" value="F:metal ion binding"/>
    <property type="evidence" value="ECO:0007669"/>
    <property type="project" value="UniProtKB-KW"/>
</dbReference>
<dbReference type="Gene3D" id="3.40.50.20">
    <property type="match status" value="1"/>
</dbReference>
<sequence>MSHFDLKLHSIDVAALGKVAVLLGGTSAERDISLMSGQGVLQALRARGVDAHAFDPATQELGALRQQGFARCFIALHGRHGEDGTVQGALELLGIPYTGSGVLASSVAMDKTMTKRLWRADGLPTPDWRQVASADETVQALQTLGAPMIVKPAREGSTIGLTKVHLPHECAAAYALAARYDPEVLCEQFIAGDETTCAVLGTGAQARALPLIRILAPGGNYDYQHKYFTDDTQYLCPCGLPEAEEHALQELALAAYRSLGCRGWARADIMVREGDRMPFLLEINTSPGMTGHSLVPMAARAAGLSYEDLCLALLATATLDTPPGATWGGAPQ</sequence>
<evidence type="ECO:0000256" key="19">
    <source>
        <dbReference type="PIRSR" id="PIRSR039102-3"/>
    </source>
</evidence>
<dbReference type="GO" id="GO:0008716">
    <property type="term" value="F:D-alanine-D-alanine ligase activity"/>
    <property type="evidence" value="ECO:0007669"/>
    <property type="project" value="UniProtKB-UniRule"/>
</dbReference>
<evidence type="ECO:0000256" key="17">
    <source>
        <dbReference type="HAMAP-Rule" id="MF_00047"/>
    </source>
</evidence>
<comment type="pathway">
    <text evidence="17">Cell wall biogenesis; peptidoglycan biosynthesis.</text>
</comment>
<dbReference type="SUPFAM" id="SSF56059">
    <property type="entry name" value="Glutathione synthetase ATP-binding domain-like"/>
    <property type="match status" value="1"/>
</dbReference>
<dbReference type="RefSeq" id="WP_114482352.1">
    <property type="nucleotide sequence ID" value="NZ_QPJU01000002.1"/>
</dbReference>
<dbReference type="InterPro" id="IPR000291">
    <property type="entry name" value="D-Ala_lig_Van_CS"/>
</dbReference>
<dbReference type="PROSITE" id="PS50975">
    <property type="entry name" value="ATP_GRASP"/>
    <property type="match status" value="1"/>
</dbReference>
<comment type="function">
    <text evidence="2 17">Cell wall formation.</text>
</comment>
<feature type="active site" evidence="18">
    <location>
        <position position="157"/>
    </location>
</feature>
<feature type="binding site" evidence="19">
    <location>
        <position position="268"/>
    </location>
    <ligand>
        <name>Mg(2+)</name>
        <dbReference type="ChEBI" id="CHEBI:18420"/>
        <label>1</label>
    </ligand>
</feature>
<dbReference type="Pfam" id="PF01820">
    <property type="entry name" value="Dala_Dala_lig_N"/>
    <property type="match status" value="1"/>
</dbReference>
<dbReference type="PANTHER" id="PTHR23132">
    <property type="entry name" value="D-ALANINE--D-ALANINE LIGASE"/>
    <property type="match status" value="1"/>
</dbReference>
<evidence type="ECO:0000256" key="9">
    <source>
        <dbReference type="ARBA" id="ARBA00022741"/>
    </source>
</evidence>
<dbReference type="Pfam" id="PF07478">
    <property type="entry name" value="Dala_Dala_lig_C"/>
    <property type="match status" value="1"/>
</dbReference>
<evidence type="ECO:0000256" key="14">
    <source>
        <dbReference type="ARBA" id="ARBA00023211"/>
    </source>
</evidence>
<evidence type="ECO:0000256" key="10">
    <source>
        <dbReference type="ARBA" id="ARBA00022840"/>
    </source>
</evidence>
<keyword evidence="23" id="KW-1185">Reference proteome</keyword>
<dbReference type="InterPro" id="IPR011761">
    <property type="entry name" value="ATP-grasp"/>
</dbReference>
<comment type="cofactor">
    <cofactor evidence="1">
        <name>Mn(2+)</name>
        <dbReference type="ChEBI" id="CHEBI:29035"/>
    </cofactor>
</comment>
<dbReference type="Proteomes" id="UP000252174">
    <property type="component" value="Unassembled WGS sequence"/>
</dbReference>
<evidence type="ECO:0000256" key="2">
    <source>
        <dbReference type="ARBA" id="ARBA00003921"/>
    </source>
</evidence>
<comment type="cofactor">
    <cofactor evidence="19">
        <name>Mg(2+)</name>
        <dbReference type="ChEBI" id="CHEBI:18420"/>
    </cofactor>
    <cofactor evidence="19">
        <name>Mn(2+)</name>
        <dbReference type="ChEBI" id="CHEBI:29035"/>
    </cofactor>
    <text evidence="19">Binds 2 magnesium or manganese ions per subunit.</text>
</comment>
<dbReference type="GO" id="GO:0005829">
    <property type="term" value="C:cytosol"/>
    <property type="evidence" value="ECO:0007669"/>
    <property type="project" value="TreeGrafter"/>
</dbReference>
<keyword evidence="15 17" id="KW-0961">Cell wall biogenesis/degradation</keyword>
<comment type="catalytic activity">
    <reaction evidence="16 17">
        <text>2 D-alanine + ATP = D-alanyl-D-alanine + ADP + phosphate + H(+)</text>
        <dbReference type="Rhea" id="RHEA:11224"/>
        <dbReference type="ChEBI" id="CHEBI:15378"/>
        <dbReference type="ChEBI" id="CHEBI:30616"/>
        <dbReference type="ChEBI" id="CHEBI:43474"/>
        <dbReference type="ChEBI" id="CHEBI:57416"/>
        <dbReference type="ChEBI" id="CHEBI:57822"/>
        <dbReference type="ChEBI" id="CHEBI:456216"/>
        <dbReference type="EC" id="6.3.2.4"/>
    </reaction>
</comment>
<evidence type="ECO:0000256" key="4">
    <source>
        <dbReference type="ARBA" id="ARBA00010871"/>
    </source>
</evidence>
<dbReference type="SUPFAM" id="SSF52440">
    <property type="entry name" value="PreATP-grasp domain"/>
    <property type="match status" value="1"/>
</dbReference>
<evidence type="ECO:0000256" key="3">
    <source>
        <dbReference type="ARBA" id="ARBA00004496"/>
    </source>
</evidence>
<reference evidence="22 23" key="1">
    <citation type="submission" date="2018-07" db="EMBL/GenBank/DDBJ databases">
        <title>Genomic Encyclopedia of Type Strains, Phase IV (KMG-IV): sequencing the most valuable type-strain genomes for metagenomic binning, comparative biology and taxonomic classification.</title>
        <authorList>
            <person name="Goeker M."/>
        </authorList>
    </citation>
    <scope>NUCLEOTIDE SEQUENCE [LARGE SCALE GENOMIC DNA]</scope>
    <source>
        <strain evidence="22 23">DSM 100911</strain>
    </source>
</reference>
<dbReference type="AlphaFoldDB" id="A0A369AMZ7"/>
<dbReference type="GO" id="GO:0008360">
    <property type="term" value="P:regulation of cell shape"/>
    <property type="evidence" value="ECO:0007669"/>
    <property type="project" value="UniProtKB-KW"/>
</dbReference>
<dbReference type="NCBIfam" id="NF002378">
    <property type="entry name" value="PRK01372.1"/>
    <property type="match status" value="1"/>
</dbReference>
<dbReference type="EC" id="6.3.2.4" evidence="5 17"/>
<feature type="binding site" evidence="19">
    <location>
        <position position="282"/>
    </location>
    <ligand>
        <name>Mg(2+)</name>
        <dbReference type="ChEBI" id="CHEBI:18420"/>
        <label>1</label>
    </ligand>
</feature>
<evidence type="ECO:0000313" key="23">
    <source>
        <dbReference type="Proteomes" id="UP000252174"/>
    </source>
</evidence>
<name>A0A369AMZ7_9BURK</name>
<dbReference type="InterPro" id="IPR011095">
    <property type="entry name" value="Dala_Dala_lig_C"/>
</dbReference>
<accession>A0A369AMZ7</accession>
<comment type="similarity">
    <text evidence="4 17">Belongs to the D-alanine--D-alanine ligase family.</text>
</comment>
<dbReference type="InterPro" id="IPR013815">
    <property type="entry name" value="ATP_grasp_subdomain_1"/>
</dbReference>
<comment type="subcellular location">
    <subcellularLocation>
        <location evidence="3 17">Cytoplasm</location>
    </subcellularLocation>
</comment>
<evidence type="ECO:0000313" key="22">
    <source>
        <dbReference type="EMBL" id="RCX10762.1"/>
    </source>
</evidence>
<dbReference type="PROSITE" id="PS00844">
    <property type="entry name" value="DALA_DALA_LIGASE_2"/>
    <property type="match status" value="1"/>
</dbReference>
<keyword evidence="9 20" id="KW-0547">Nucleotide-binding</keyword>
<evidence type="ECO:0000256" key="1">
    <source>
        <dbReference type="ARBA" id="ARBA00001936"/>
    </source>
</evidence>
<keyword evidence="13 17" id="KW-0573">Peptidoglycan synthesis</keyword>
<evidence type="ECO:0000256" key="7">
    <source>
        <dbReference type="ARBA" id="ARBA00022598"/>
    </source>
</evidence>
<keyword evidence="14 19" id="KW-0464">Manganese</keyword>
<dbReference type="PANTHER" id="PTHR23132:SF23">
    <property type="entry name" value="D-ALANINE--D-ALANINE LIGASE B"/>
    <property type="match status" value="1"/>
</dbReference>
<dbReference type="OrthoDB" id="9813261at2"/>
<keyword evidence="8 19" id="KW-0479">Metal-binding</keyword>
<evidence type="ECO:0000256" key="5">
    <source>
        <dbReference type="ARBA" id="ARBA00012216"/>
    </source>
</evidence>
<comment type="caution">
    <text evidence="22">The sequence shown here is derived from an EMBL/GenBank/DDBJ whole genome shotgun (WGS) entry which is preliminary data.</text>
</comment>
<keyword evidence="7 17" id="KW-0436">Ligase</keyword>
<evidence type="ECO:0000256" key="8">
    <source>
        <dbReference type="ARBA" id="ARBA00022723"/>
    </source>
</evidence>
<keyword evidence="11 19" id="KW-0460">Magnesium</keyword>
<dbReference type="UniPathway" id="UPA00219"/>
<keyword evidence="6 17" id="KW-0963">Cytoplasm</keyword>
<gene>
    <name evidence="17" type="primary">ddl</name>
    <name evidence="22" type="ORF">DFR45_102163</name>
</gene>
<evidence type="ECO:0000256" key="20">
    <source>
        <dbReference type="PROSITE-ProRule" id="PRU00409"/>
    </source>
</evidence>
<feature type="binding site" evidence="19">
    <location>
        <position position="284"/>
    </location>
    <ligand>
        <name>Mg(2+)</name>
        <dbReference type="ChEBI" id="CHEBI:18420"/>
        <label>2</label>
    </ligand>
</feature>
<evidence type="ECO:0000259" key="21">
    <source>
        <dbReference type="PROSITE" id="PS50975"/>
    </source>
</evidence>
<protein>
    <recommendedName>
        <fullName evidence="5 17">D-alanine--D-alanine ligase</fullName>
        <ecNumber evidence="5 17">6.3.2.4</ecNumber>
    </recommendedName>
    <alternativeName>
        <fullName evidence="17">D-Ala-D-Ala ligase</fullName>
    </alternativeName>
    <alternativeName>
        <fullName evidence="17">D-alanylalanine synthetase</fullName>
    </alternativeName>
</protein>
<feature type="domain" description="ATP-grasp" evidence="21">
    <location>
        <begin position="115"/>
        <end position="315"/>
    </location>
</feature>
<keyword evidence="10 20" id="KW-0067">ATP-binding</keyword>
<dbReference type="InterPro" id="IPR016185">
    <property type="entry name" value="PreATP-grasp_dom_sf"/>
</dbReference>
<organism evidence="22 23">
    <name type="scientific">Extensimonas vulgaris</name>
    <dbReference type="NCBI Taxonomy" id="1031594"/>
    <lineage>
        <taxon>Bacteria</taxon>
        <taxon>Pseudomonadati</taxon>
        <taxon>Pseudomonadota</taxon>
        <taxon>Betaproteobacteria</taxon>
        <taxon>Burkholderiales</taxon>
        <taxon>Comamonadaceae</taxon>
        <taxon>Extensimonas</taxon>
    </lineage>
</organism>
<evidence type="ECO:0000256" key="15">
    <source>
        <dbReference type="ARBA" id="ARBA00023316"/>
    </source>
</evidence>
<evidence type="ECO:0000256" key="6">
    <source>
        <dbReference type="ARBA" id="ARBA00022490"/>
    </source>
</evidence>
<dbReference type="GO" id="GO:0005524">
    <property type="term" value="F:ATP binding"/>
    <property type="evidence" value="ECO:0007669"/>
    <property type="project" value="UniProtKB-UniRule"/>
</dbReference>
<feature type="active site" evidence="18">
    <location>
        <position position="293"/>
    </location>
</feature>
<evidence type="ECO:0000256" key="12">
    <source>
        <dbReference type="ARBA" id="ARBA00022960"/>
    </source>
</evidence>
<dbReference type="GO" id="GO:0009252">
    <property type="term" value="P:peptidoglycan biosynthetic process"/>
    <property type="evidence" value="ECO:0007669"/>
    <property type="project" value="UniProtKB-UniRule"/>
</dbReference>
<dbReference type="GO" id="GO:0071555">
    <property type="term" value="P:cell wall organization"/>
    <property type="evidence" value="ECO:0007669"/>
    <property type="project" value="UniProtKB-KW"/>
</dbReference>
<dbReference type="InterPro" id="IPR005905">
    <property type="entry name" value="D_ala_D_ala"/>
</dbReference>
<dbReference type="InterPro" id="IPR011127">
    <property type="entry name" value="Dala_Dala_lig_N"/>
</dbReference>
<evidence type="ECO:0000256" key="16">
    <source>
        <dbReference type="ARBA" id="ARBA00047614"/>
    </source>
</evidence>
<keyword evidence="12 17" id="KW-0133">Cell shape</keyword>
<dbReference type="HAMAP" id="MF_00047">
    <property type="entry name" value="Dala_Dala_lig"/>
    <property type="match status" value="1"/>
</dbReference>
<dbReference type="EMBL" id="QPJU01000002">
    <property type="protein sequence ID" value="RCX10762.1"/>
    <property type="molecule type" value="Genomic_DNA"/>
</dbReference>
<feature type="active site" evidence="18">
    <location>
        <position position="29"/>
    </location>
</feature>
<dbReference type="PROSITE" id="PS00843">
    <property type="entry name" value="DALA_DALA_LIGASE_1"/>
    <property type="match status" value="1"/>
</dbReference>
<dbReference type="FunFam" id="3.40.50.20:FF:000013">
    <property type="entry name" value="D-alanine--D-alanine ligase"/>
    <property type="match status" value="1"/>
</dbReference>
<evidence type="ECO:0000256" key="11">
    <source>
        <dbReference type="ARBA" id="ARBA00022842"/>
    </source>
</evidence>
<evidence type="ECO:0000256" key="18">
    <source>
        <dbReference type="PIRSR" id="PIRSR039102-1"/>
    </source>
</evidence>
<dbReference type="FunFam" id="3.30.470.20:FF:000008">
    <property type="entry name" value="D-alanine--D-alanine ligase"/>
    <property type="match status" value="1"/>
</dbReference>
<evidence type="ECO:0000256" key="13">
    <source>
        <dbReference type="ARBA" id="ARBA00022984"/>
    </source>
</evidence>
<dbReference type="NCBIfam" id="TIGR01205">
    <property type="entry name" value="D_ala_D_alaTIGR"/>
    <property type="match status" value="1"/>
</dbReference>